<sequence length="186" mass="20616">MNTVVKKTGFKYGIIGFIIYFFSCIIMWQVDIALFINPLVTYPLAILILCLGIYAQRTAKTQSGGYITFGNALLSFVITIAIAISGYAIACILIFNLIDPNAKELLLDITIKESLEMSNRMLTFMGMENAAGQLTEEQMRQSMQIGPTPMGIPSIIINYISNLAFYTVVGLIAAAIIKKDKPYEFE</sequence>
<dbReference type="EMBL" id="MAAX01000063">
    <property type="protein sequence ID" value="OUS18594.1"/>
    <property type="molecule type" value="Genomic_DNA"/>
</dbReference>
<dbReference type="InterPro" id="IPR025250">
    <property type="entry name" value="DUF4199"/>
</dbReference>
<feature type="transmembrane region" description="Helical" evidence="1">
    <location>
        <begin position="156"/>
        <end position="177"/>
    </location>
</feature>
<reference evidence="3" key="1">
    <citation type="journal article" date="2017" name="Proc. Natl. Acad. Sci. U.S.A.">
        <title>Simulation of Deepwater Horizon oil plume reveals substrate specialization within a complex community of hydrocarbon-degraders.</title>
        <authorList>
            <person name="Hu P."/>
            <person name="Dubinsky E.A."/>
            <person name="Probst A.J."/>
            <person name="Wang J."/>
            <person name="Sieber C.M.K."/>
            <person name="Tom L.M."/>
            <person name="Gardinali P."/>
            <person name="Banfield J.F."/>
            <person name="Atlas R.M."/>
            <person name="Andersen G.L."/>
        </authorList>
    </citation>
    <scope>NUCLEOTIDE SEQUENCE [LARGE SCALE GENOMIC DNA]</scope>
</reference>
<keyword evidence="1" id="KW-0812">Transmembrane</keyword>
<dbReference type="Proteomes" id="UP000196102">
    <property type="component" value="Unassembled WGS sequence"/>
</dbReference>
<feature type="transmembrane region" description="Helical" evidence="1">
    <location>
        <begin position="36"/>
        <end position="55"/>
    </location>
</feature>
<feature type="transmembrane region" description="Helical" evidence="1">
    <location>
        <begin position="67"/>
        <end position="98"/>
    </location>
</feature>
<dbReference type="Pfam" id="PF13858">
    <property type="entry name" value="DUF4199"/>
    <property type="match status" value="1"/>
</dbReference>
<dbReference type="AlphaFoldDB" id="A0A1Z8B7L0"/>
<evidence type="ECO:0000313" key="3">
    <source>
        <dbReference type="Proteomes" id="UP000196102"/>
    </source>
</evidence>
<dbReference type="RefSeq" id="WP_303686035.1">
    <property type="nucleotide sequence ID" value="NZ_CAJXYO010000044.1"/>
</dbReference>
<evidence type="ECO:0000313" key="2">
    <source>
        <dbReference type="EMBL" id="OUS18594.1"/>
    </source>
</evidence>
<organism evidence="2 3">
    <name type="scientific">Nonlabens dokdonensis</name>
    <dbReference type="NCBI Taxonomy" id="328515"/>
    <lineage>
        <taxon>Bacteria</taxon>
        <taxon>Pseudomonadati</taxon>
        <taxon>Bacteroidota</taxon>
        <taxon>Flavobacteriia</taxon>
        <taxon>Flavobacteriales</taxon>
        <taxon>Flavobacteriaceae</taxon>
        <taxon>Nonlabens</taxon>
    </lineage>
</organism>
<proteinExistence type="predicted"/>
<evidence type="ECO:0000256" key="1">
    <source>
        <dbReference type="SAM" id="Phobius"/>
    </source>
</evidence>
<gene>
    <name evidence="2" type="ORF">A9Q93_03695</name>
</gene>
<feature type="transmembrane region" description="Helical" evidence="1">
    <location>
        <begin position="12"/>
        <end position="30"/>
    </location>
</feature>
<evidence type="ECO:0008006" key="4">
    <source>
        <dbReference type="Google" id="ProtNLM"/>
    </source>
</evidence>
<name>A0A1Z8B7L0_9FLAO</name>
<comment type="caution">
    <text evidence="2">The sequence shown here is derived from an EMBL/GenBank/DDBJ whole genome shotgun (WGS) entry which is preliminary data.</text>
</comment>
<accession>A0A1Z8B7L0</accession>
<keyword evidence="1" id="KW-1133">Transmembrane helix</keyword>
<protein>
    <recommendedName>
        <fullName evidence="4">DUF4199 domain-containing protein</fullName>
    </recommendedName>
</protein>
<keyword evidence="1" id="KW-0472">Membrane</keyword>